<evidence type="ECO:0000256" key="4">
    <source>
        <dbReference type="ARBA" id="ARBA00023125"/>
    </source>
</evidence>
<feature type="DNA-binding region" description="H-T-H motif" evidence="6">
    <location>
        <begin position="35"/>
        <end position="54"/>
    </location>
</feature>
<evidence type="ECO:0000256" key="3">
    <source>
        <dbReference type="ARBA" id="ARBA00023015"/>
    </source>
</evidence>
<dbReference type="SUPFAM" id="SSF48498">
    <property type="entry name" value="Tetracyclin repressor-like, C-terminal domain"/>
    <property type="match status" value="1"/>
</dbReference>
<keyword evidence="2" id="KW-0678">Repressor</keyword>
<organism evidence="8 9">
    <name type="scientific">Acinetobacter lactucae</name>
    <dbReference type="NCBI Taxonomy" id="1785128"/>
    <lineage>
        <taxon>Bacteria</taxon>
        <taxon>Pseudomonadati</taxon>
        <taxon>Pseudomonadota</taxon>
        <taxon>Gammaproteobacteria</taxon>
        <taxon>Moraxellales</taxon>
        <taxon>Moraxellaceae</taxon>
        <taxon>Acinetobacter</taxon>
        <taxon>Acinetobacter calcoaceticus/baumannii complex</taxon>
    </lineage>
</organism>
<dbReference type="InterPro" id="IPR009057">
    <property type="entry name" value="Homeodomain-like_sf"/>
</dbReference>
<dbReference type="GO" id="GO:0000976">
    <property type="term" value="F:transcription cis-regulatory region binding"/>
    <property type="evidence" value="ECO:0007669"/>
    <property type="project" value="TreeGrafter"/>
</dbReference>
<dbReference type="Proteomes" id="UP001150055">
    <property type="component" value="Unassembled WGS sequence"/>
</dbReference>
<dbReference type="InterPro" id="IPR004111">
    <property type="entry name" value="Repressor_TetR_C"/>
</dbReference>
<dbReference type="InterPro" id="IPR001647">
    <property type="entry name" value="HTH_TetR"/>
</dbReference>
<reference evidence="8" key="1">
    <citation type="submission" date="2022-12" db="EMBL/GenBank/DDBJ databases">
        <title>Acinetobacter lactucae: Emerging opportunistic pathogenic species of genus Acinetobacter isolated from immunocompromised patients in clinical settings of India.</title>
        <authorList>
            <person name="Amar A.K."/>
            <person name="Sawant A.R."/>
            <person name="Meera M."/>
            <person name="Tomar A."/>
            <person name="Sistla S."/>
            <person name="Prashanth K."/>
        </authorList>
    </citation>
    <scope>NUCLEOTIDE SEQUENCE</scope>
    <source>
        <strain evidence="8">PKAL1828C</strain>
    </source>
</reference>
<evidence type="ECO:0000259" key="7">
    <source>
        <dbReference type="PROSITE" id="PS50977"/>
    </source>
</evidence>
<dbReference type="AlphaFoldDB" id="A0AB35K8N6"/>
<keyword evidence="3" id="KW-0805">Transcription regulation</keyword>
<accession>A0AB35K8N6</accession>
<dbReference type="GO" id="GO:0046677">
    <property type="term" value="P:response to antibiotic"/>
    <property type="evidence" value="ECO:0007669"/>
    <property type="project" value="InterPro"/>
</dbReference>
<dbReference type="Pfam" id="PF00440">
    <property type="entry name" value="TetR_N"/>
    <property type="match status" value="1"/>
</dbReference>
<evidence type="ECO:0000256" key="5">
    <source>
        <dbReference type="ARBA" id="ARBA00023163"/>
    </source>
</evidence>
<evidence type="ECO:0000256" key="2">
    <source>
        <dbReference type="ARBA" id="ARBA00022491"/>
    </source>
</evidence>
<evidence type="ECO:0000256" key="6">
    <source>
        <dbReference type="PROSITE-ProRule" id="PRU00335"/>
    </source>
</evidence>
<dbReference type="Pfam" id="PF02909">
    <property type="entry name" value="TetR_C_1"/>
    <property type="match status" value="1"/>
</dbReference>
<protein>
    <submittedName>
        <fullName evidence="8">TetR/AcrR family transcriptional regulator</fullName>
    </submittedName>
</protein>
<dbReference type="GO" id="GO:0003700">
    <property type="term" value="F:DNA-binding transcription factor activity"/>
    <property type="evidence" value="ECO:0007669"/>
    <property type="project" value="TreeGrafter"/>
</dbReference>
<comment type="caution">
    <text evidence="8">The sequence shown here is derived from an EMBL/GenBank/DDBJ whole genome shotgun (WGS) entry which is preliminary data.</text>
</comment>
<dbReference type="PROSITE" id="PS50977">
    <property type="entry name" value="HTH_TETR_2"/>
    <property type="match status" value="1"/>
</dbReference>
<dbReference type="Gene3D" id="1.10.357.10">
    <property type="entry name" value="Tetracycline Repressor, domain 2"/>
    <property type="match status" value="1"/>
</dbReference>
<dbReference type="PANTHER" id="PTHR30055">
    <property type="entry name" value="HTH-TYPE TRANSCRIPTIONAL REGULATOR RUTR"/>
    <property type="match status" value="1"/>
</dbReference>
<dbReference type="InterPro" id="IPR050109">
    <property type="entry name" value="HTH-type_TetR-like_transc_reg"/>
</dbReference>
<dbReference type="InterPro" id="IPR036271">
    <property type="entry name" value="Tet_transcr_reg_TetR-rel_C_sf"/>
</dbReference>
<evidence type="ECO:0000313" key="9">
    <source>
        <dbReference type="Proteomes" id="UP001150055"/>
    </source>
</evidence>
<name>A0AB35K8N6_9GAMM</name>
<evidence type="ECO:0000313" key="8">
    <source>
        <dbReference type="EMBL" id="MDD9322224.1"/>
    </source>
</evidence>
<dbReference type="PRINTS" id="PR00400">
    <property type="entry name" value="TETREPRESSOR"/>
</dbReference>
<comment type="function">
    <text evidence="1">TetR is the repressor of the tetracycline resistance element; its N-terminal region forms a helix-turn-helix structure and binds DNA. Binding of tetracycline to TetR reduces the repressor affinity for the tetracycline resistance gene (tetA) promoter operator sites.</text>
</comment>
<keyword evidence="5" id="KW-0804">Transcription</keyword>
<proteinExistence type="predicted"/>
<feature type="domain" description="HTH tetR-type" evidence="7">
    <location>
        <begin position="12"/>
        <end position="72"/>
    </location>
</feature>
<dbReference type="EMBL" id="JALNTG010000070">
    <property type="protein sequence ID" value="MDD9322224.1"/>
    <property type="molecule type" value="Genomic_DNA"/>
</dbReference>
<keyword evidence="4 6" id="KW-0238">DNA-binding</keyword>
<dbReference type="PANTHER" id="PTHR30055:SF151">
    <property type="entry name" value="TRANSCRIPTIONAL REGULATORY PROTEIN"/>
    <property type="match status" value="1"/>
</dbReference>
<dbReference type="SUPFAM" id="SSF46689">
    <property type="entry name" value="Homeodomain-like"/>
    <property type="match status" value="1"/>
</dbReference>
<dbReference type="GO" id="GO:0045892">
    <property type="term" value="P:negative regulation of DNA-templated transcription"/>
    <property type="evidence" value="ECO:0007669"/>
    <property type="project" value="InterPro"/>
</dbReference>
<gene>
    <name evidence="8" type="ORF">M0O54_19295</name>
</gene>
<dbReference type="RefSeq" id="WP_274568278.1">
    <property type="nucleotide sequence ID" value="NZ_JALNTG010000070.1"/>
</dbReference>
<sequence>MSATKASPGRPSVPLDRILEVALQIVDTEGADALTLRYLAKKLNSGTATLYRKFQSREDLVAQVVDQLFLQMETTIPDITGLEWKEACRLLATHMFTILGNHRGAARLLLESIPNGSSAMRQRERIFDLFLSNGFSAPLAAKAYATLARFVLGFAIQLPDHKSFQKDNIQQADAFENVEWTHFPATLSVIKDLPVPLEVEFSFGLNLMINGLAEIRKDELNN</sequence>
<dbReference type="InterPro" id="IPR003012">
    <property type="entry name" value="Tet_transcr_reg_TetR"/>
</dbReference>
<evidence type="ECO:0000256" key="1">
    <source>
        <dbReference type="ARBA" id="ARBA00002856"/>
    </source>
</evidence>